<dbReference type="EMBL" id="OX395133">
    <property type="protein sequence ID" value="CAI5780731.1"/>
    <property type="molecule type" value="Genomic_DNA"/>
</dbReference>
<gene>
    <name evidence="1" type="ORF">PODLI_1B012121</name>
</gene>
<proteinExistence type="predicted"/>
<evidence type="ECO:0000313" key="1">
    <source>
        <dbReference type="EMBL" id="CAI5780731.1"/>
    </source>
</evidence>
<feature type="non-terminal residue" evidence="1">
    <location>
        <position position="1"/>
    </location>
</feature>
<dbReference type="Proteomes" id="UP001178461">
    <property type="component" value="Chromosome 8"/>
</dbReference>
<dbReference type="AlphaFoldDB" id="A0AA35P9J3"/>
<protein>
    <submittedName>
        <fullName evidence="1">Uncharacterized protein</fullName>
    </submittedName>
</protein>
<evidence type="ECO:0000313" key="2">
    <source>
        <dbReference type="Proteomes" id="UP001178461"/>
    </source>
</evidence>
<feature type="non-terminal residue" evidence="1">
    <location>
        <position position="54"/>
    </location>
</feature>
<sequence>CGSSMVQSSLSTWAPGELWCCAVIKSSRKRLLIMQKHLEEGDRYRSWMTPWQNT</sequence>
<name>A0AA35P9J3_9SAUR</name>
<keyword evidence="2" id="KW-1185">Reference proteome</keyword>
<accession>A0AA35P9J3</accession>
<reference evidence="1" key="1">
    <citation type="submission" date="2022-12" db="EMBL/GenBank/DDBJ databases">
        <authorList>
            <person name="Alioto T."/>
            <person name="Alioto T."/>
            <person name="Gomez Garrido J."/>
        </authorList>
    </citation>
    <scope>NUCLEOTIDE SEQUENCE</scope>
</reference>
<organism evidence="1 2">
    <name type="scientific">Podarcis lilfordi</name>
    <name type="common">Lilford's wall lizard</name>
    <dbReference type="NCBI Taxonomy" id="74358"/>
    <lineage>
        <taxon>Eukaryota</taxon>
        <taxon>Metazoa</taxon>
        <taxon>Chordata</taxon>
        <taxon>Craniata</taxon>
        <taxon>Vertebrata</taxon>
        <taxon>Euteleostomi</taxon>
        <taxon>Lepidosauria</taxon>
        <taxon>Squamata</taxon>
        <taxon>Bifurcata</taxon>
        <taxon>Unidentata</taxon>
        <taxon>Episquamata</taxon>
        <taxon>Laterata</taxon>
        <taxon>Lacertibaenia</taxon>
        <taxon>Lacertidae</taxon>
        <taxon>Podarcis</taxon>
    </lineage>
</organism>